<sequence length="91" mass="10235">MRERTLERSAHPPVILRQVLHIDICTGSNTIPKAAPYGLLSHVGRFCSALPKSTSFTTPKGMEDVRWSLSSKFCPGLWEDTNIWGPMTYDE</sequence>
<organism evidence="2 3">
    <name type="scientific">Toxocara canis</name>
    <name type="common">Canine roundworm</name>
    <dbReference type="NCBI Taxonomy" id="6265"/>
    <lineage>
        <taxon>Eukaryota</taxon>
        <taxon>Metazoa</taxon>
        <taxon>Ecdysozoa</taxon>
        <taxon>Nematoda</taxon>
        <taxon>Chromadorea</taxon>
        <taxon>Rhabditida</taxon>
        <taxon>Spirurina</taxon>
        <taxon>Ascaridomorpha</taxon>
        <taxon>Ascaridoidea</taxon>
        <taxon>Toxocaridae</taxon>
        <taxon>Toxocara</taxon>
    </lineage>
</organism>
<reference evidence="1 2" key="2">
    <citation type="submission" date="2018-11" db="EMBL/GenBank/DDBJ databases">
        <authorList>
            <consortium name="Pathogen Informatics"/>
        </authorList>
    </citation>
    <scope>NUCLEOTIDE SEQUENCE [LARGE SCALE GENOMIC DNA]</scope>
</reference>
<accession>A0A183UXX6</accession>
<keyword evidence="2" id="KW-1185">Reference proteome</keyword>
<evidence type="ECO:0000313" key="1">
    <source>
        <dbReference type="EMBL" id="VDM44667.1"/>
    </source>
</evidence>
<protein>
    <submittedName>
        <fullName evidence="1 3">Uncharacterized protein</fullName>
    </submittedName>
</protein>
<dbReference type="Proteomes" id="UP000050794">
    <property type="component" value="Unassembled WGS sequence"/>
</dbReference>
<evidence type="ECO:0000313" key="2">
    <source>
        <dbReference type="Proteomes" id="UP000050794"/>
    </source>
</evidence>
<reference evidence="3" key="1">
    <citation type="submission" date="2016-06" db="UniProtKB">
        <authorList>
            <consortium name="WormBaseParasite"/>
        </authorList>
    </citation>
    <scope>IDENTIFICATION</scope>
</reference>
<proteinExistence type="predicted"/>
<gene>
    <name evidence="1" type="ORF">TCNE_LOCUS13346</name>
</gene>
<evidence type="ECO:0000313" key="3">
    <source>
        <dbReference type="WBParaSite" id="TCNE_0001334601-mRNA-1"/>
    </source>
</evidence>
<dbReference type="WBParaSite" id="TCNE_0001334601-mRNA-1">
    <property type="protein sequence ID" value="TCNE_0001334601-mRNA-1"/>
    <property type="gene ID" value="TCNE_0001334601"/>
</dbReference>
<name>A0A183UXX6_TOXCA</name>
<dbReference type="EMBL" id="UYWY01021680">
    <property type="protein sequence ID" value="VDM44667.1"/>
    <property type="molecule type" value="Genomic_DNA"/>
</dbReference>
<dbReference type="AlphaFoldDB" id="A0A183UXX6"/>